<gene>
    <name evidence="2" type="ORF">MERR_LOCUS19380</name>
</gene>
<dbReference type="InterPro" id="IPR043502">
    <property type="entry name" value="DNA/RNA_pol_sf"/>
</dbReference>
<proteinExistence type="predicted"/>
<comment type="caution">
    <text evidence="2">The sequence shown here is derived from an EMBL/GenBank/DDBJ whole genome shotgun (WGS) entry which is preliminary data.</text>
</comment>
<protein>
    <recommendedName>
        <fullName evidence="1">Reverse transcriptase Ty1/copia-type domain-containing protein</fullName>
    </recommendedName>
</protein>
<accession>A0A6D2IUA1</accession>
<dbReference type="Proteomes" id="UP000467841">
    <property type="component" value="Unassembled WGS sequence"/>
</dbReference>
<dbReference type="PANTHER" id="PTHR11439">
    <property type="entry name" value="GAG-POL-RELATED RETROTRANSPOSON"/>
    <property type="match status" value="1"/>
</dbReference>
<evidence type="ECO:0000313" key="2">
    <source>
        <dbReference type="EMBL" id="CAA7032145.1"/>
    </source>
</evidence>
<keyword evidence="3" id="KW-1185">Reference proteome</keyword>
<dbReference type="OrthoDB" id="414945at2759"/>
<organism evidence="2 3">
    <name type="scientific">Microthlaspi erraticum</name>
    <dbReference type="NCBI Taxonomy" id="1685480"/>
    <lineage>
        <taxon>Eukaryota</taxon>
        <taxon>Viridiplantae</taxon>
        <taxon>Streptophyta</taxon>
        <taxon>Embryophyta</taxon>
        <taxon>Tracheophyta</taxon>
        <taxon>Spermatophyta</taxon>
        <taxon>Magnoliopsida</taxon>
        <taxon>eudicotyledons</taxon>
        <taxon>Gunneridae</taxon>
        <taxon>Pentapetalae</taxon>
        <taxon>rosids</taxon>
        <taxon>malvids</taxon>
        <taxon>Brassicales</taxon>
        <taxon>Brassicaceae</taxon>
        <taxon>Coluteocarpeae</taxon>
        <taxon>Microthlaspi</taxon>
    </lineage>
</organism>
<dbReference type="AlphaFoldDB" id="A0A6D2IUA1"/>
<dbReference type="Pfam" id="PF07727">
    <property type="entry name" value="RVT_2"/>
    <property type="match status" value="1"/>
</dbReference>
<sequence>MITRGKTGIRKPNSKYVLSVVNAKCDDWIPTTVAQALADPRWRAAMGDEYNSHLRHRTYSLVPSSPNQNIVGTRWIYTVKYAPDGSVRRLKARFVAKGYSQQPGIDYTETFSPVIKSTSLRTVLDVAVYINQPTGFVDPDNPTHVCRLHKALYGLKQAPRAWYLELSNFLLSAGFLNSVADTSLFILKNGHSLLYMLVYVDDIIVTSNDQRLLDQTLHSLATRFSVKDPEDLNYFLGIEAHRTPSGLHLTQRRYILDLLTRCNMLDAKPVSTPTASTPKLTLAFTRPDVSYAVNRLSQFMHAPTSEHWNAVKRVLRYLAGTSSHGLFYSKNNPCSLHAYSDADWGGDRDDYISTNAYIVYLGKHPISWSSKKQKGVARSSTEAEYRSVAKTSAELCWISSLLSELGVRVPAPPVIYCDNVGATYLCANPVFHSRMKHLALDYHFIRNQVASGTLRVVHVSSKDQLADALTKPLTRAPFTDLTSKIGVSHTPSILRGRIKESTSPSQ</sequence>
<dbReference type="PANTHER" id="PTHR11439:SF455">
    <property type="entry name" value="RLK (RECEPTOR-LIKE PROTEIN KINASE) 8, PUTATIVE-RELATED"/>
    <property type="match status" value="1"/>
</dbReference>
<dbReference type="CDD" id="cd09272">
    <property type="entry name" value="RNase_HI_RT_Ty1"/>
    <property type="match status" value="1"/>
</dbReference>
<feature type="domain" description="Reverse transcriptase Ty1/copia-type" evidence="1">
    <location>
        <begin position="57"/>
        <end position="274"/>
    </location>
</feature>
<dbReference type="SUPFAM" id="SSF56672">
    <property type="entry name" value="DNA/RNA polymerases"/>
    <property type="match status" value="1"/>
</dbReference>
<dbReference type="InterPro" id="IPR013103">
    <property type="entry name" value="RVT_2"/>
</dbReference>
<evidence type="ECO:0000259" key="1">
    <source>
        <dbReference type="Pfam" id="PF07727"/>
    </source>
</evidence>
<dbReference type="EMBL" id="CACVBM020001118">
    <property type="protein sequence ID" value="CAA7032145.1"/>
    <property type="molecule type" value="Genomic_DNA"/>
</dbReference>
<evidence type="ECO:0000313" key="3">
    <source>
        <dbReference type="Proteomes" id="UP000467841"/>
    </source>
</evidence>
<name>A0A6D2IUA1_9BRAS</name>
<reference evidence="2" key="1">
    <citation type="submission" date="2020-01" db="EMBL/GenBank/DDBJ databases">
        <authorList>
            <person name="Mishra B."/>
        </authorList>
    </citation>
    <scope>NUCLEOTIDE SEQUENCE [LARGE SCALE GENOMIC DNA]</scope>
</reference>